<dbReference type="Gene3D" id="3.20.20.80">
    <property type="entry name" value="Glycosidases"/>
    <property type="match status" value="1"/>
</dbReference>
<reference evidence="6 7" key="1">
    <citation type="submission" date="2016-10" db="EMBL/GenBank/DDBJ databases">
        <authorList>
            <person name="de Groot N.N."/>
        </authorList>
    </citation>
    <scope>NUCLEOTIDE SEQUENCE [LARGE SCALE GENOMIC DNA]</scope>
    <source>
        <strain evidence="6 7">CGMCC 4.7037</strain>
    </source>
</reference>
<dbReference type="SUPFAM" id="SSF50370">
    <property type="entry name" value="Ricin B-like lectins"/>
    <property type="match status" value="1"/>
</dbReference>
<dbReference type="Pfam" id="PF00652">
    <property type="entry name" value="Ricin_B_lectin"/>
    <property type="match status" value="1"/>
</dbReference>
<evidence type="ECO:0000313" key="7">
    <source>
        <dbReference type="Proteomes" id="UP000236732"/>
    </source>
</evidence>
<dbReference type="GO" id="GO:0004553">
    <property type="term" value="F:hydrolase activity, hydrolyzing O-glycosyl compounds"/>
    <property type="evidence" value="ECO:0007669"/>
    <property type="project" value="InterPro"/>
</dbReference>
<accession>A0A1H6DRH1</accession>
<keyword evidence="4" id="KW-0732">Signal</keyword>
<feature type="domain" description="Ricin B lectin" evidence="5">
    <location>
        <begin position="336"/>
        <end position="462"/>
    </location>
</feature>
<sequence>MPHAPSIRSLLAALIAIPITVLTGAAPAAADTSQFKGVNWADPRDNYADDPVIPSGLAGSDGYATVRAKADAVLAGFQANLGANTVRLPVNPYSVGTAWWNAYTGAIDAAIARNFKVVLSYWEGTAVKDGRIDNTAAWTSMWNTITAKYGASALVHFEPMNEPFGYSAAAWADVAANWIAAYPSVPRNRIFVSGSGYNDNVTTVCADSRLNGTYLSLHHYGFWGTHTYAEWVTDLRDRIGSCAARTVLDEFGSPMTTGLNYNDPGSTDNFVRYLRADTDTVRALGMGAIYWPGLRSGDTYTLQTLTGSGTSLRLTTPNASGVDRVRHAWALTPSTTSVLRGVGSGRCLDVPGASRTNGTQVTIYDCNGGANQQWTRTSSGQITVYGDKCLDAYGQGTTNGTKAGIWDCNGGANQRWTVGGDGTIRGVQSGLCLDVDQGATTNGALVQLYTCAGGTHQQWRTG</sequence>
<gene>
    <name evidence="6" type="ORF">SAMN05444920_106159</name>
</gene>
<dbReference type="Proteomes" id="UP000236732">
    <property type="component" value="Unassembled WGS sequence"/>
</dbReference>
<dbReference type="EMBL" id="FNVT01000006">
    <property type="protein sequence ID" value="SEG87942.1"/>
    <property type="molecule type" value="Genomic_DNA"/>
</dbReference>
<dbReference type="Pfam" id="PF00150">
    <property type="entry name" value="Cellulase"/>
    <property type="match status" value="1"/>
</dbReference>
<dbReference type="SUPFAM" id="SSF51445">
    <property type="entry name" value="(Trans)glycosidases"/>
    <property type="match status" value="1"/>
</dbReference>
<feature type="chain" id="PRO_5039332297" evidence="4">
    <location>
        <begin position="29"/>
        <end position="462"/>
    </location>
</feature>
<comment type="similarity">
    <text evidence="3">Belongs to the glycosyl hydrolase 5 (cellulase A) family.</text>
</comment>
<dbReference type="CDD" id="cd23418">
    <property type="entry name" value="beta-trefoil_Ricin_XLN-like"/>
    <property type="match status" value="1"/>
</dbReference>
<keyword evidence="7" id="KW-1185">Reference proteome</keyword>
<proteinExistence type="inferred from homology"/>
<keyword evidence="1 3" id="KW-0378">Hydrolase</keyword>
<keyword evidence="2 3" id="KW-0326">Glycosidase</keyword>
<dbReference type="InterPro" id="IPR017853">
    <property type="entry name" value="GH"/>
</dbReference>
<dbReference type="InterPro" id="IPR001547">
    <property type="entry name" value="Glyco_hydro_5"/>
</dbReference>
<dbReference type="AlphaFoldDB" id="A0A1H6DRH1"/>
<dbReference type="GO" id="GO:0000272">
    <property type="term" value="P:polysaccharide catabolic process"/>
    <property type="evidence" value="ECO:0007669"/>
    <property type="project" value="InterPro"/>
</dbReference>
<name>A0A1H6DRH1_9ACTN</name>
<evidence type="ECO:0000313" key="6">
    <source>
        <dbReference type="EMBL" id="SEG87942.1"/>
    </source>
</evidence>
<dbReference type="SMART" id="SM00458">
    <property type="entry name" value="RICIN"/>
    <property type="match status" value="1"/>
</dbReference>
<protein>
    <submittedName>
        <fullName evidence="6">Cellulase (Glycosyl hydrolase family 5)</fullName>
    </submittedName>
</protein>
<dbReference type="OrthoDB" id="273314at2"/>
<evidence type="ECO:0000256" key="4">
    <source>
        <dbReference type="SAM" id="SignalP"/>
    </source>
</evidence>
<evidence type="ECO:0000256" key="3">
    <source>
        <dbReference type="RuleBase" id="RU361153"/>
    </source>
</evidence>
<evidence type="ECO:0000256" key="2">
    <source>
        <dbReference type="ARBA" id="ARBA00023295"/>
    </source>
</evidence>
<organism evidence="6 7">
    <name type="scientific">Nonomuraea solani</name>
    <dbReference type="NCBI Taxonomy" id="1144553"/>
    <lineage>
        <taxon>Bacteria</taxon>
        <taxon>Bacillati</taxon>
        <taxon>Actinomycetota</taxon>
        <taxon>Actinomycetes</taxon>
        <taxon>Streptosporangiales</taxon>
        <taxon>Streptosporangiaceae</taxon>
        <taxon>Nonomuraea</taxon>
    </lineage>
</organism>
<dbReference type="RefSeq" id="WP_103958098.1">
    <property type="nucleotide sequence ID" value="NZ_FNVT01000006.1"/>
</dbReference>
<dbReference type="InterPro" id="IPR000772">
    <property type="entry name" value="Ricin_B_lectin"/>
</dbReference>
<evidence type="ECO:0000256" key="1">
    <source>
        <dbReference type="ARBA" id="ARBA00022801"/>
    </source>
</evidence>
<dbReference type="InterPro" id="IPR035992">
    <property type="entry name" value="Ricin_B-like_lectins"/>
</dbReference>
<dbReference type="Gene3D" id="2.80.10.50">
    <property type="match status" value="1"/>
</dbReference>
<feature type="signal peptide" evidence="4">
    <location>
        <begin position="1"/>
        <end position="28"/>
    </location>
</feature>
<dbReference type="PROSITE" id="PS50231">
    <property type="entry name" value="RICIN_B_LECTIN"/>
    <property type="match status" value="1"/>
</dbReference>
<evidence type="ECO:0000259" key="5">
    <source>
        <dbReference type="SMART" id="SM00458"/>
    </source>
</evidence>